<organism evidence="2 3">
    <name type="scientific">Psychrobacillus vulpis</name>
    <dbReference type="NCBI Taxonomy" id="2325572"/>
    <lineage>
        <taxon>Bacteria</taxon>
        <taxon>Bacillati</taxon>
        <taxon>Bacillota</taxon>
        <taxon>Bacilli</taxon>
        <taxon>Bacillales</taxon>
        <taxon>Bacillaceae</taxon>
        <taxon>Psychrobacillus</taxon>
    </lineage>
</organism>
<dbReference type="RefSeq" id="WP_142640640.1">
    <property type="nucleotide sequence ID" value="NZ_VDGI01000001.1"/>
</dbReference>
<sequence>MDFFSIMNILGPLFIAVVFIIVIGGFIFIIGSSIKQRNKNDNSPKLSVPAQIVAKRTNTWGGSGNSSASTSYYVTFQVESGDRMELQLNGQEYGMLAEDDLGILTFQGTRFLTFERKH</sequence>
<dbReference type="Proteomes" id="UP000316626">
    <property type="component" value="Unassembled WGS sequence"/>
</dbReference>
<feature type="transmembrane region" description="Helical" evidence="1">
    <location>
        <begin position="6"/>
        <end position="30"/>
    </location>
</feature>
<keyword evidence="1" id="KW-1133">Transmembrane helix</keyword>
<keyword evidence="1" id="KW-0472">Membrane</keyword>
<proteinExistence type="predicted"/>
<keyword evidence="1" id="KW-0812">Transmembrane</keyword>
<dbReference type="AlphaFoldDB" id="A0A544TVN7"/>
<reference evidence="2 3" key="1">
    <citation type="submission" date="2019-06" db="EMBL/GenBank/DDBJ databases">
        <title>Psychrobacillus vulpis sp. nov., a new species isolated from feces of a red fox that inhabits in The Tablas de Daimiel Natural Park, Albacete, Spain.</title>
        <authorList>
            <person name="Rodriguez M."/>
            <person name="Reina J.C."/>
            <person name="Bejar V."/>
            <person name="Llamas I."/>
        </authorList>
    </citation>
    <scope>NUCLEOTIDE SEQUENCE [LARGE SCALE GENOMIC DNA]</scope>
    <source>
        <strain evidence="2 3">Z8</strain>
    </source>
</reference>
<evidence type="ECO:0000256" key="1">
    <source>
        <dbReference type="SAM" id="Phobius"/>
    </source>
</evidence>
<comment type="caution">
    <text evidence="2">The sequence shown here is derived from an EMBL/GenBank/DDBJ whole genome shotgun (WGS) entry which is preliminary data.</text>
</comment>
<dbReference type="Pfam" id="PF10694">
    <property type="entry name" value="DUF2500"/>
    <property type="match status" value="1"/>
</dbReference>
<protein>
    <submittedName>
        <fullName evidence="2">DUF2500 domain-containing protein</fullName>
    </submittedName>
</protein>
<dbReference type="OrthoDB" id="282886at2"/>
<dbReference type="Gene3D" id="2.40.50.660">
    <property type="match status" value="1"/>
</dbReference>
<evidence type="ECO:0000313" key="2">
    <source>
        <dbReference type="EMBL" id="TQR21512.1"/>
    </source>
</evidence>
<accession>A0A544TVN7</accession>
<dbReference type="InterPro" id="IPR019635">
    <property type="entry name" value="DUF2500"/>
</dbReference>
<keyword evidence="3" id="KW-1185">Reference proteome</keyword>
<dbReference type="EMBL" id="VDGI01000001">
    <property type="protein sequence ID" value="TQR21512.1"/>
    <property type="molecule type" value="Genomic_DNA"/>
</dbReference>
<gene>
    <name evidence="2" type="ORF">FG384_00730</name>
</gene>
<name>A0A544TVN7_9BACI</name>
<evidence type="ECO:0000313" key="3">
    <source>
        <dbReference type="Proteomes" id="UP000316626"/>
    </source>
</evidence>